<evidence type="ECO:0000259" key="1">
    <source>
        <dbReference type="Pfam" id="PF03992"/>
    </source>
</evidence>
<keyword evidence="2" id="KW-0503">Monooxygenase</keyword>
<dbReference type="RefSeq" id="WP_142706940.1">
    <property type="nucleotide sequence ID" value="NZ_VIRS01000017.1"/>
</dbReference>
<dbReference type="InterPro" id="IPR011008">
    <property type="entry name" value="Dimeric_a/b-barrel"/>
</dbReference>
<dbReference type="InterPro" id="IPR007138">
    <property type="entry name" value="ABM_dom"/>
</dbReference>
<dbReference type="PANTHER" id="PTHR33336">
    <property type="entry name" value="QUINOL MONOOXYGENASE YGIN-RELATED"/>
    <property type="match status" value="1"/>
</dbReference>
<dbReference type="AlphaFoldDB" id="A0A545AMT3"/>
<name>A0A545AMT3_9ACTN</name>
<sequence length="103" mass="10707">MPIIVATVLPKPEDRAAVREALLAAAPAVHQEKGCHLYAMHENDEKFVVIESWESLEDMGVHAAGPAFTAMSAALEGKLTAPLDVVVLSALPAGDPAKGALPA</sequence>
<dbReference type="GO" id="GO:0004497">
    <property type="term" value="F:monooxygenase activity"/>
    <property type="evidence" value="ECO:0007669"/>
    <property type="project" value="UniProtKB-KW"/>
</dbReference>
<dbReference type="InterPro" id="IPR050744">
    <property type="entry name" value="AI-2_Isomerase_LsrG"/>
</dbReference>
<organism evidence="2 3">
    <name type="scientific">Cryptosporangium phraense</name>
    <dbReference type="NCBI Taxonomy" id="2593070"/>
    <lineage>
        <taxon>Bacteria</taxon>
        <taxon>Bacillati</taxon>
        <taxon>Actinomycetota</taxon>
        <taxon>Actinomycetes</taxon>
        <taxon>Cryptosporangiales</taxon>
        <taxon>Cryptosporangiaceae</taxon>
        <taxon>Cryptosporangium</taxon>
    </lineage>
</organism>
<dbReference type="OrthoDB" id="5241825at2"/>
<gene>
    <name evidence="2" type="ORF">FL583_23365</name>
</gene>
<dbReference type="Gene3D" id="3.30.70.100">
    <property type="match status" value="1"/>
</dbReference>
<reference evidence="2 3" key="1">
    <citation type="submission" date="2019-07" db="EMBL/GenBank/DDBJ databases">
        <title>Cryptosporangium phraense sp. nov., isolated from plant litter.</title>
        <authorList>
            <person name="Suriyachadkun C."/>
        </authorList>
    </citation>
    <scope>NUCLEOTIDE SEQUENCE [LARGE SCALE GENOMIC DNA]</scope>
    <source>
        <strain evidence="2 3">A-T 5661</strain>
    </source>
</reference>
<dbReference type="PANTHER" id="PTHR33336:SF15">
    <property type="entry name" value="ABM DOMAIN-CONTAINING PROTEIN"/>
    <property type="match status" value="1"/>
</dbReference>
<evidence type="ECO:0000313" key="3">
    <source>
        <dbReference type="Proteomes" id="UP000317982"/>
    </source>
</evidence>
<feature type="domain" description="ABM" evidence="1">
    <location>
        <begin position="3"/>
        <end position="72"/>
    </location>
</feature>
<comment type="caution">
    <text evidence="2">The sequence shown here is derived from an EMBL/GenBank/DDBJ whole genome shotgun (WGS) entry which is preliminary data.</text>
</comment>
<dbReference type="Proteomes" id="UP000317982">
    <property type="component" value="Unassembled WGS sequence"/>
</dbReference>
<protein>
    <submittedName>
        <fullName evidence="2">Antibiotic biosynthesis monooxygenase</fullName>
    </submittedName>
</protein>
<dbReference type="SUPFAM" id="SSF54909">
    <property type="entry name" value="Dimeric alpha+beta barrel"/>
    <property type="match status" value="1"/>
</dbReference>
<keyword evidence="3" id="KW-1185">Reference proteome</keyword>
<proteinExistence type="predicted"/>
<dbReference type="Pfam" id="PF03992">
    <property type="entry name" value="ABM"/>
    <property type="match status" value="1"/>
</dbReference>
<keyword evidence="2" id="KW-0560">Oxidoreductase</keyword>
<dbReference type="EMBL" id="VIRS01000017">
    <property type="protein sequence ID" value="TQS42632.1"/>
    <property type="molecule type" value="Genomic_DNA"/>
</dbReference>
<dbReference type="InParanoid" id="A0A545AMT3"/>
<evidence type="ECO:0000313" key="2">
    <source>
        <dbReference type="EMBL" id="TQS42632.1"/>
    </source>
</evidence>
<accession>A0A545AMT3</accession>